<name>A0A413T0Z2_9BACT</name>
<accession>A0A413T0Z2</accession>
<organism evidence="2 3">
    <name type="scientific">Phocaeicola coprophilus</name>
    <dbReference type="NCBI Taxonomy" id="387090"/>
    <lineage>
        <taxon>Bacteria</taxon>
        <taxon>Pseudomonadati</taxon>
        <taxon>Bacteroidota</taxon>
        <taxon>Bacteroidia</taxon>
        <taxon>Bacteroidales</taxon>
        <taxon>Bacteroidaceae</taxon>
        <taxon>Phocaeicola</taxon>
    </lineage>
</organism>
<proteinExistence type="predicted"/>
<evidence type="ECO:0000313" key="3">
    <source>
        <dbReference type="Proteomes" id="UP000283855"/>
    </source>
</evidence>
<protein>
    <recommendedName>
        <fullName evidence="4">Six-hairpin glycosidase</fullName>
    </recommendedName>
</protein>
<evidence type="ECO:0000256" key="1">
    <source>
        <dbReference type="SAM" id="SignalP"/>
    </source>
</evidence>
<comment type="caution">
    <text evidence="2">The sequence shown here is derived from an EMBL/GenBank/DDBJ whole genome shotgun (WGS) entry which is preliminary data.</text>
</comment>
<dbReference type="InterPro" id="IPR012341">
    <property type="entry name" value="6hp_glycosidase-like_sf"/>
</dbReference>
<keyword evidence="1" id="KW-0732">Signal</keyword>
<feature type="chain" id="PRO_5019166448" description="Six-hairpin glycosidase" evidence="1">
    <location>
        <begin position="22"/>
        <end position="664"/>
    </location>
</feature>
<sequence>MKARLIYAFLGLSLVTLPATSQSTRRWSPQEDGSIIWNIQNDLPHSDHIEMSGKSVSVVLRYGVDREGNFTLNKGMVWPLLRTVPNNTHASLMRRSAWNPLDAVLVNSRSLTEEKVESISLNGILTVESRFDKGYYGQWKLIREYFPSTDQPALIEQYSLINTGKNSLQVEIPEEQTRSKTNPENGVTGAYIMEGTVYGSGPHTVLPGDTLYFAASLSAHREGEPSIRLQPETEKAKRMDFLKQLADNLILETPDPVINRMFAFSKIRACESIYETKGGPMHGPGGESYYAAIWANDQAEYINPYFPFTGYAYGNASALNSFRHFARFMNDEWKPIPSSIIAEGLDIWNGAGDRGDAAMIAYGASRFALAGGDRQQAETLWPLIQWCLEYCHRKLTPEGVVASDADELEGRFPAGKANLCTSSLYYDALISAAFLAKDLGKDKKTAATYRQQAADLRKSIEKYFGGTVEGYDTYHYYKGNDILRSWICIPLTVGISERKEGTIQALFSPRLWTENGLLTQAGDSTFWDRSTLYALRGVYAVGETEKATEYLKHYSSVRLLGEHVPYAIEAWPEGGQRHLSAESALYGRIITEGLFGIRPTGLKSCDVTPRLPKEWNQAALRRIRAFGSTFDITVERIRNGKLRVNIDGKSYTIREGETIHARLK</sequence>
<dbReference type="Proteomes" id="UP000283855">
    <property type="component" value="Unassembled WGS sequence"/>
</dbReference>
<dbReference type="SUPFAM" id="SSF48208">
    <property type="entry name" value="Six-hairpin glycosidases"/>
    <property type="match status" value="1"/>
</dbReference>
<evidence type="ECO:0008006" key="4">
    <source>
        <dbReference type="Google" id="ProtNLM"/>
    </source>
</evidence>
<reference evidence="2 3" key="1">
    <citation type="submission" date="2018-08" db="EMBL/GenBank/DDBJ databases">
        <title>A genome reference for cultivated species of the human gut microbiota.</title>
        <authorList>
            <person name="Zou Y."/>
            <person name="Xue W."/>
            <person name="Luo G."/>
        </authorList>
    </citation>
    <scope>NUCLEOTIDE SEQUENCE [LARGE SCALE GENOMIC DNA]</scope>
    <source>
        <strain evidence="2 3">AM42-38</strain>
    </source>
</reference>
<dbReference type="Gene3D" id="1.50.10.10">
    <property type="match status" value="1"/>
</dbReference>
<dbReference type="InterPro" id="IPR008928">
    <property type="entry name" value="6-hairpin_glycosidase_sf"/>
</dbReference>
<dbReference type="GO" id="GO:0005975">
    <property type="term" value="P:carbohydrate metabolic process"/>
    <property type="evidence" value="ECO:0007669"/>
    <property type="project" value="InterPro"/>
</dbReference>
<gene>
    <name evidence="2" type="ORF">DW921_06270</name>
</gene>
<evidence type="ECO:0000313" key="2">
    <source>
        <dbReference type="EMBL" id="RHA76462.1"/>
    </source>
</evidence>
<dbReference type="RefSeq" id="WP_118400234.1">
    <property type="nucleotide sequence ID" value="NZ_CABJGD010000010.1"/>
</dbReference>
<dbReference type="Gene3D" id="2.60.420.10">
    <property type="entry name" value="Maltose phosphorylase, domain 3"/>
    <property type="match status" value="1"/>
</dbReference>
<dbReference type="AlphaFoldDB" id="A0A413T0Z2"/>
<dbReference type="EMBL" id="QSFT01000010">
    <property type="protein sequence ID" value="RHA76462.1"/>
    <property type="molecule type" value="Genomic_DNA"/>
</dbReference>
<feature type="signal peptide" evidence="1">
    <location>
        <begin position="1"/>
        <end position="21"/>
    </location>
</feature>